<dbReference type="PANTHER" id="PTHR43574">
    <property type="entry name" value="EPIMERASE-RELATED"/>
    <property type="match status" value="1"/>
</dbReference>
<gene>
    <name evidence="3" type="ORF">Mal64_01090</name>
</gene>
<protein>
    <submittedName>
        <fullName evidence="3">UDP-glucose 4-epimerase</fullName>
        <ecNumber evidence="3">5.1.3.2</ecNumber>
    </submittedName>
</protein>
<dbReference type="Gene3D" id="3.40.50.720">
    <property type="entry name" value="NAD(P)-binding Rossmann-like Domain"/>
    <property type="match status" value="1"/>
</dbReference>
<accession>A0A5C5ZR24</accession>
<keyword evidence="3" id="KW-0413">Isomerase</keyword>
<name>A0A5C5ZR24_9BACT</name>
<evidence type="ECO:0000313" key="4">
    <source>
        <dbReference type="Proteomes" id="UP000315440"/>
    </source>
</evidence>
<evidence type="ECO:0000259" key="2">
    <source>
        <dbReference type="Pfam" id="PF01370"/>
    </source>
</evidence>
<evidence type="ECO:0000256" key="1">
    <source>
        <dbReference type="ARBA" id="ARBA00023027"/>
    </source>
</evidence>
<dbReference type="EMBL" id="SJPQ01000001">
    <property type="protein sequence ID" value="TWT89730.1"/>
    <property type="molecule type" value="Genomic_DNA"/>
</dbReference>
<dbReference type="InterPro" id="IPR036291">
    <property type="entry name" value="NAD(P)-bd_dom_sf"/>
</dbReference>
<dbReference type="SUPFAM" id="SSF51735">
    <property type="entry name" value="NAD(P)-binding Rossmann-fold domains"/>
    <property type="match status" value="1"/>
</dbReference>
<dbReference type="Proteomes" id="UP000315440">
    <property type="component" value="Unassembled WGS sequence"/>
</dbReference>
<keyword evidence="4" id="KW-1185">Reference proteome</keyword>
<reference evidence="3 4" key="1">
    <citation type="submission" date="2019-02" db="EMBL/GenBank/DDBJ databases">
        <title>Deep-cultivation of Planctomycetes and their phenomic and genomic characterization uncovers novel biology.</title>
        <authorList>
            <person name="Wiegand S."/>
            <person name="Jogler M."/>
            <person name="Boedeker C."/>
            <person name="Pinto D."/>
            <person name="Vollmers J."/>
            <person name="Rivas-Marin E."/>
            <person name="Kohn T."/>
            <person name="Peeters S.H."/>
            <person name="Heuer A."/>
            <person name="Rast P."/>
            <person name="Oberbeckmann S."/>
            <person name="Bunk B."/>
            <person name="Jeske O."/>
            <person name="Meyerdierks A."/>
            <person name="Storesund J.E."/>
            <person name="Kallscheuer N."/>
            <person name="Luecker S."/>
            <person name="Lage O.M."/>
            <person name="Pohl T."/>
            <person name="Merkel B.J."/>
            <person name="Hornburger P."/>
            <person name="Mueller R.-W."/>
            <person name="Bruemmer F."/>
            <person name="Labrenz M."/>
            <person name="Spormann A.M."/>
            <person name="Op Den Camp H."/>
            <person name="Overmann J."/>
            <person name="Amann R."/>
            <person name="Jetten M.S.M."/>
            <person name="Mascher T."/>
            <person name="Medema M.H."/>
            <person name="Devos D.P."/>
            <person name="Kaster A.-K."/>
            <person name="Ovreas L."/>
            <person name="Rohde M."/>
            <person name="Galperin M.Y."/>
            <person name="Jogler C."/>
        </authorList>
    </citation>
    <scope>NUCLEOTIDE SEQUENCE [LARGE SCALE GENOMIC DNA]</scope>
    <source>
        <strain evidence="3 4">Mal64</strain>
    </source>
</reference>
<organism evidence="3 4">
    <name type="scientific">Pseudobythopirellula maris</name>
    <dbReference type="NCBI Taxonomy" id="2527991"/>
    <lineage>
        <taxon>Bacteria</taxon>
        <taxon>Pseudomonadati</taxon>
        <taxon>Planctomycetota</taxon>
        <taxon>Planctomycetia</taxon>
        <taxon>Pirellulales</taxon>
        <taxon>Lacipirellulaceae</taxon>
        <taxon>Pseudobythopirellula</taxon>
    </lineage>
</organism>
<evidence type="ECO:0000313" key="3">
    <source>
        <dbReference type="EMBL" id="TWT89730.1"/>
    </source>
</evidence>
<dbReference type="RefSeq" id="WP_146395635.1">
    <property type="nucleotide sequence ID" value="NZ_SJPQ01000001.1"/>
</dbReference>
<comment type="caution">
    <text evidence="3">The sequence shown here is derived from an EMBL/GenBank/DDBJ whole genome shotgun (WGS) entry which is preliminary data.</text>
</comment>
<dbReference type="InterPro" id="IPR001509">
    <property type="entry name" value="Epimerase_deHydtase"/>
</dbReference>
<dbReference type="OrthoDB" id="258549at2"/>
<dbReference type="EC" id="5.1.3.2" evidence="3"/>
<dbReference type="Pfam" id="PF01370">
    <property type="entry name" value="Epimerase"/>
    <property type="match status" value="1"/>
</dbReference>
<keyword evidence="1" id="KW-0520">NAD</keyword>
<feature type="domain" description="NAD-dependent epimerase/dehydratase" evidence="2">
    <location>
        <begin position="4"/>
        <end position="238"/>
    </location>
</feature>
<dbReference type="PRINTS" id="PR01713">
    <property type="entry name" value="NUCEPIMERASE"/>
</dbReference>
<sequence length="332" mass="36836">MNTLVTGAAGFIGYHLCERLLARGDRVLGVDNFSNYYDPALKRDRVARLAGHDAFDFRAAELADRAAVGELFDAGDFDVVYHLAAQAGVRYSLKNPHAYVESNLVGFVNVLEGCRGHGAPHLVYASSSSVYGANEKVPFSVEDPVEQPVSLYAATKRSNELIAFSYAQMYEMPITGLRLFTVYGPWGRPDMALYRFTNAMTRGEPIDVYNFGRMRRDFTYVDDIVSGVVLAGDASRGREPSDAAGHRLYNLGNNQPVELGRLIELIEAALGVTAQKRMLPMQTGDVVETYADIDLSTEQLGYRPTTSIETGVERFVEWYRSYYADRPHKALA</sequence>
<proteinExistence type="predicted"/>
<dbReference type="AlphaFoldDB" id="A0A5C5ZR24"/>
<dbReference type="GO" id="GO:0003978">
    <property type="term" value="F:UDP-glucose 4-epimerase activity"/>
    <property type="evidence" value="ECO:0007669"/>
    <property type="project" value="UniProtKB-EC"/>
</dbReference>